<proteinExistence type="predicted"/>
<keyword evidence="2" id="KW-0645">Protease</keyword>
<reference evidence="2" key="1">
    <citation type="submission" date="2020-04" db="EMBL/GenBank/DDBJ databases">
        <authorList>
            <person name="Chiriac C."/>
            <person name="Salcher M."/>
            <person name="Ghai R."/>
            <person name="Kavagutti S V."/>
        </authorList>
    </citation>
    <scope>NUCLEOTIDE SEQUENCE</scope>
</reference>
<dbReference type="Gene3D" id="3.30.1380.10">
    <property type="match status" value="1"/>
</dbReference>
<name>A0A6J5N9D5_9CAUD</name>
<evidence type="ECO:0000259" key="1">
    <source>
        <dbReference type="Pfam" id="PF13539"/>
    </source>
</evidence>
<accession>A0A6J5N9D5</accession>
<feature type="domain" description="Peptidase M15C" evidence="1">
    <location>
        <begin position="53"/>
        <end position="109"/>
    </location>
</feature>
<gene>
    <name evidence="2" type="ORF">UFOVP670_6</name>
</gene>
<organism evidence="2">
    <name type="scientific">uncultured Caudovirales phage</name>
    <dbReference type="NCBI Taxonomy" id="2100421"/>
    <lineage>
        <taxon>Viruses</taxon>
        <taxon>Duplodnaviria</taxon>
        <taxon>Heunggongvirae</taxon>
        <taxon>Uroviricota</taxon>
        <taxon>Caudoviricetes</taxon>
        <taxon>Peduoviridae</taxon>
        <taxon>Maltschvirus</taxon>
        <taxon>Maltschvirus maltsch</taxon>
    </lineage>
</organism>
<dbReference type="Pfam" id="PF13539">
    <property type="entry name" value="Peptidase_M15_4"/>
    <property type="match status" value="1"/>
</dbReference>
<dbReference type="EMBL" id="LR796632">
    <property type="protein sequence ID" value="CAB4155337.1"/>
    <property type="molecule type" value="Genomic_DNA"/>
</dbReference>
<dbReference type="InterPro" id="IPR009045">
    <property type="entry name" value="Zn_M74/Hedgehog-like"/>
</dbReference>
<dbReference type="InterPro" id="IPR039561">
    <property type="entry name" value="Peptidase_M15C"/>
</dbReference>
<dbReference type="GO" id="GO:0004180">
    <property type="term" value="F:carboxypeptidase activity"/>
    <property type="evidence" value="ECO:0007669"/>
    <property type="project" value="UniProtKB-KW"/>
</dbReference>
<evidence type="ECO:0000313" key="2">
    <source>
        <dbReference type="EMBL" id="CAB4155337.1"/>
    </source>
</evidence>
<sequence>MSLSSRCELRLAGVHPDLVRVVRNLAAGGAVFRVEEGLRTVERQRHLVASGASQTMASRHITGHAVDLLPLVDGQPTFDWKFYYPMADAFRAATIAEKVPVVWGGAWGRLMTDYSASKTQPSPSKNGQDAYIARMRAQGVRPFLDGPHFELARAFYP</sequence>
<dbReference type="CDD" id="cd14845">
    <property type="entry name" value="L-Ala-D-Glu_peptidase_like"/>
    <property type="match status" value="1"/>
</dbReference>
<protein>
    <submittedName>
        <fullName evidence="2">D-alanyl-D-alanine carboxypeptidase</fullName>
    </submittedName>
</protein>
<keyword evidence="2" id="KW-0378">Hydrolase</keyword>
<dbReference type="SUPFAM" id="SSF55166">
    <property type="entry name" value="Hedgehog/DD-peptidase"/>
    <property type="match status" value="1"/>
</dbReference>
<keyword evidence="2" id="KW-0121">Carboxypeptidase</keyword>